<dbReference type="GO" id="GO:0005637">
    <property type="term" value="C:nuclear inner membrane"/>
    <property type="evidence" value="ECO:0007669"/>
    <property type="project" value="UniProtKB-SubCell"/>
</dbReference>
<dbReference type="SUPFAM" id="SSF48695">
    <property type="entry name" value="Multiheme cytochromes"/>
    <property type="match status" value="1"/>
</dbReference>
<dbReference type="GO" id="GO:0030473">
    <property type="term" value="P:nuclear migration along microtubule"/>
    <property type="evidence" value="ECO:0007669"/>
    <property type="project" value="TreeGrafter"/>
</dbReference>
<evidence type="ECO:0000256" key="2">
    <source>
        <dbReference type="ARBA" id="ARBA00007600"/>
    </source>
</evidence>
<evidence type="ECO:0000256" key="1">
    <source>
        <dbReference type="ARBA" id="ARBA00004473"/>
    </source>
</evidence>
<dbReference type="PANTHER" id="PTHR28646:SF1">
    <property type="entry name" value="TRANSMEMBRANE PROTEIN 201"/>
    <property type="match status" value="1"/>
</dbReference>
<dbReference type="GO" id="GO:0051015">
    <property type="term" value="F:actin filament binding"/>
    <property type="evidence" value="ECO:0007669"/>
    <property type="project" value="TreeGrafter"/>
</dbReference>
<dbReference type="InterPro" id="IPR018617">
    <property type="entry name" value="Ima1_N"/>
</dbReference>
<keyword evidence="3 7" id="KW-0812">Transmembrane</keyword>
<reference evidence="9" key="1">
    <citation type="submission" date="2020-06" db="EMBL/GenBank/DDBJ databases">
        <title>Draft genome of Bugula neritina, a colonial animal packing powerful symbionts and potential medicines.</title>
        <authorList>
            <person name="Rayko M."/>
        </authorList>
    </citation>
    <scope>NUCLEOTIDE SEQUENCE [LARGE SCALE GENOMIC DNA]</scope>
    <source>
        <strain evidence="9">Kwan_BN1</strain>
    </source>
</reference>
<evidence type="ECO:0000256" key="4">
    <source>
        <dbReference type="ARBA" id="ARBA00022989"/>
    </source>
</evidence>
<keyword evidence="4 7" id="KW-1133">Transmembrane helix</keyword>
<organism evidence="9 10">
    <name type="scientific">Bugula neritina</name>
    <name type="common">Brown bryozoan</name>
    <name type="synonym">Sertularia neritina</name>
    <dbReference type="NCBI Taxonomy" id="10212"/>
    <lineage>
        <taxon>Eukaryota</taxon>
        <taxon>Metazoa</taxon>
        <taxon>Spiralia</taxon>
        <taxon>Lophotrochozoa</taxon>
        <taxon>Bryozoa</taxon>
        <taxon>Gymnolaemata</taxon>
        <taxon>Cheilostomatida</taxon>
        <taxon>Flustrina</taxon>
        <taxon>Buguloidea</taxon>
        <taxon>Bugulidae</taxon>
        <taxon>Bugula</taxon>
    </lineage>
</organism>
<evidence type="ECO:0000256" key="6">
    <source>
        <dbReference type="ARBA" id="ARBA00023242"/>
    </source>
</evidence>
<gene>
    <name evidence="9" type="ORF">EB796_022622</name>
</gene>
<dbReference type="Proteomes" id="UP000593567">
    <property type="component" value="Unassembled WGS sequence"/>
</dbReference>
<dbReference type="PANTHER" id="PTHR28646">
    <property type="entry name" value="TRANSMEMBRANE PROTEIN 201"/>
    <property type="match status" value="1"/>
</dbReference>
<protein>
    <submittedName>
        <fullName evidence="9">TMEM201</fullName>
    </submittedName>
</protein>
<comment type="similarity">
    <text evidence="2">Belongs to the TMEM201 family.</text>
</comment>
<evidence type="ECO:0000313" key="10">
    <source>
        <dbReference type="Proteomes" id="UP000593567"/>
    </source>
</evidence>
<evidence type="ECO:0000313" key="9">
    <source>
        <dbReference type="EMBL" id="KAF6019067.1"/>
    </source>
</evidence>
<comment type="caution">
    <text evidence="9">The sequence shown here is derived from an EMBL/GenBank/DDBJ whole genome shotgun (WGS) entry which is preliminary data.</text>
</comment>
<accession>A0A7J7IZS9</accession>
<keyword evidence="10" id="KW-1185">Reference proteome</keyword>
<dbReference type="AlphaFoldDB" id="A0A7J7IZS9"/>
<feature type="transmembrane region" description="Helical" evidence="7">
    <location>
        <begin position="12"/>
        <end position="34"/>
    </location>
</feature>
<evidence type="ECO:0000256" key="3">
    <source>
        <dbReference type="ARBA" id="ARBA00022692"/>
    </source>
</evidence>
<dbReference type="InterPro" id="IPR040041">
    <property type="entry name" value="TMEM201"/>
</dbReference>
<name>A0A7J7IZS9_BUGNE</name>
<comment type="subcellular location">
    <subcellularLocation>
        <location evidence="1">Nucleus inner membrane</location>
        <topology evidence="1">Multi-pass membrane protein</topology>
    </subcellularLocation>
</comment>
<dbReference type="GO" id="GO:0005521">
    <property type="term" value="F:lamin binding"/>
    <property type="evidence" value="ECO:0007669"/>
    <property type="project" value="TreeGrafter"/>
</dbReference>
<evidence type="ECO:0000256" key="5">
    <source>
        <dbReference type="ARBA" id="ARBA00023136"/>
    </source>
</evidence>
<feature type="domain" description="Ima1 N-terminal" evidence="8">
    <location>
        <begin position="42"/>
        <end position="163"/>
    </location>
</feature>
<evidence type="ECO:0000259" key="8">
    <source>
        <dbReference type="Pfam" id="PF09779"/>
    </source>
</evidence>
<keyword evidence="5 7" id="KW-0472">Membrane</keyword>
<proteinExistence type="inferred from homology"/>
<dbReference type="InterPro" id="IPR036280">
    <property type="entry name" value="Multihaem_cyt_sf"/>
</dbReference>
<dbReference type="OrthoDB" id="5966927at2759"/>
<dbReference type="EMBL" id="VXIV02003256">
    <property type="protein sequence ID" value="KAF6019067.1"/>
    <property type="molecule type" value="Genomic_DNA"/>
</dbReference>
<dbReference type="Pfam" id="PF09779">
    <property type="entry name" value="Ima1_N"/>
    <property type="match status" value="1"/>
</dbReference>
<evidence type="ECO:0000256" key="7">
    <source>
        <dbReference type="SAM" id="Phobius"/>
    </source>
</evidence>
<sequence length="233" mass="26868">MNMNTLMLEYHYPYSLVLAAPFVIAAGVLLFIFLRPYFNKSVTCWFCHEKSSVPYGNRNCWDCMHCEQYNGFTTEGGYNKEIPAQHEENLNYSIGCTQPSTSPSKSRQISKLCAHCDRNQVLKVKQLANFQPTDESHFDEEFEVYKKKLERVYQLCFRCEHRVKAELQRQNSLLRPKFIKYKQNRRLQSLALGHGGGSGQQITSTVLLCLSAEWHAPSTSQMCRRCVVSSCVL</sequence>
<keyword evidence="6" id="KW-0539">Nucleus</keyword>